<evidence type="ECO:0000256" key="8">
    <source>
        <dbReference type="ARBA" id="ARBA00023144"/>
    </source>
</evidence>
<proteinExistence type="inferred from homology"/>
<protein>
    <recommendedName>
        <fullName evidence="10">Galactose-1-phosphate uridylyltransferase</fullName>
        <shortName evidence="10">Gal-1-P uridylyltransferase</shortName>
        <ecNumber evidence="10">2.7.7.12</ecNumber>
    </recommendedName>
    <alternativeName>
        <fullName evidence="10">UDP-glucose--hexose-1-phosphate uridylyltransferase</fullName>
    </alternativeName>
</protein>
<accession>A0ABM8Z9B1</accession>
<dbReference type="PANTHER" id="PTHR39191">
    <property type="entry name" value="GALACTOSE-1-PHOSPHATE URIDYLYLTRANSFERASE"/>
    <property type="match status" value="1"/>
</dbReference>
<evidence type="ECO:0000256" key="6">
    <source>
        <dbReference type="ARBA" id="ARBA00022679"/>
    </source>
</evidence>
<evidence type="ECO:0000313" key="13">
    <source>
        <dbReference type="EMBL" id="CAH0418064.1"/>
    </source>
</evidence>
<dbReference type="PIRSF" id="PIRSF006005">
    <property type="entry name" value="GalT_BS"/>
    <property type="match status" value="1"/>
</dbReference>
<dbReference type="InterPro" id="IPR005849">
    <property type="entry name" value="GalP_Utransf_N"/>
</dbReference>
<keyword evidence="5 10" id="KW-0963">Cytoplasm</keyword>
<name>A0ABM8Z9B1_9LACO</name>
<evidence type="ECO:0000256" key="7">
    <source>
        <dbReference type="ARBA" id="ARBA00022695"/>
    </source>
</evidence>
<keyword evidence="7 10" id="KW-0548">Nucleotidyltransferase</keyword>
<organism evidence="13 14">
    <name type="scientific">Periweissella ghanensis</name>
    <dbReference type="NCBI Taxonomy" id="467997"/>
    <lineage>
        <taxon>Bacteria</taxon>
        <taxon>Bacillati</taxon>
        <taxon>Bacillota</taxon>
        <taxon>Bacilli</taxon>
        <taxon>Lactobacillales</taxon>
        <taxon>Lactobacillaceae</taxon>
        <taxon>Periweissella</taxon>
    </lineage>
</organism>
<dbReference type="HAMAP" id="MF_00571">
    <property type="entry name" value="GalP_UDP_trans"/>
    <property type="match status" value="1"/>
</dbReference>
<comment type="pathway">
    <text evidence="3 10">Carbohydrate metabolism; galactose metabolism.</text>
</comment>
<evidence type="ECO:0000259" key="11">
    <source>
        <dbReference type="Pfam" id="PF01087"/>
    </source>
</evidence>
<dbReference type="NCBIfam" id="TIGR01239">
    <property type="entry name" value="galT_2"/>
    <property type="match status" value="1"/>
</dbReference>
<dbReference type="Proteomes" id="UP000789719">
    <property type="component" value="Unassembled WGS sequence"/>
</dbReference>
<evidence type="ECO:0000256" key="2">
    <source>
        <dbReference type="ARBA" id="ARBA00004496"/>
    </source>
</evidence>
<dbReference type="PANTHER" id="PTHR39191:SF1">
    <property type="entry name" value="DUF4922 DOMAIN-CONTAINING PROTEIN"/>
    <property type="match status" value="1"/>
</dbReference>
<evidence type="ECO:0000256" key="1">
    <source>
        <dbReference type="ARBA" id="ARBA00001107"/>
    </source>
</evidence>
<evidence type="ECO:0000256" key="9">
    <source>
        <dbReference type="ARBA" id="ARBA00023277"/>
    </source>
</evidence>
<comment type="subcellular location">
    <subcellularLocation>
        <location evidence="2 10">Cytoplasm</location>
    </subcellularLocation>
</comment>
<dbReference type="Pfam" id="PF01087">
    <property type="entry name" value="GalP_UDP_transf"/>
    <property type="match status" value="1"/>
</dbReference>
<evidence type="ECO:0000256" key="10">
    <source>
        <dbReference type="HAMAP-Rule" id="MF_00571"/>
    </source>
</evidence>
<comment type="similarity">
    <text evidence="4 10">Belongs to the galactose-1-phosphate uridylyltransferase type 2 family.</text>
</comment>
<dbReference type="EMBL" id="CAKKNT010000004">
    <property type="protein sequence ID" value="CAH0418064.1"/>
    <property type="molecule type" value="Genomic_DNA"/>
</dbReference>
<evidence type="ECO:0000256" key="5">
    <source>
        <dbReference type="ARBA" id="ARBA00022490"/>
    </source>
</evidence>
<dbReference type="EC" id="2.7.7.12" evidence="10"/>
<gene>
    <name evidence="10 13" type="primary">galT</name>
    <name evidence="13" type="ORF">WGH24286_00480</name>
</gene>
<keyword evidence="14" id="KW-1185">Reference proteome</keyword>
<comment type="catalytic activity">
    <reaction evidence="1 10">
        <text>alpha-D-galactose 1-phosphate + UDP-alpha-D-glucose = alpha-D-glucose 1-phosphate + UDP-alpha-D-galactose</text>
        <dbReference type="Rhea" id="RHEA:13989"/>
        <dbReference type="ChEBI" id="CHEBI:58336"/>
        <dbReference type="ChEBI" id="CHEBI:58601"/>
        <dbReference type="ChEBI" id="CHEBI:58885"/>
        <dbReference type="ChEBI" id="CHEBI:66914"/>
        <dbReference type="EC" id="2.7.7.12"/>
    </reaction>
</comment>
<dbReference type="GO" id="GO:0008108">
    <property type="term" value="F:UDP-glucose:hexose-1-phosphate uridylyltransferase activity"/>
    <property type="evidence" value="ECO:0007669"/>
    <property type="project" value="UniProtKB-EC"/>
</dbReference>
<evidence type="ECO:0000313" key="14">
    <source>
        <dbReference type="Proteomes" id="UP000789719"/>
    </source>
</evidence>
<evidence type="ECO:0000256" key="4">
    <source>
        <dbReference type="ARBA" id="ARBA00008706"/>
    </source>
</evidence>
<sequence>MMSTSSLVKGLAHALVAASDCTAADEIYLTNQILAQIKQTDFDNQAAVATGDLLELMDQVVAVGLKNYEAHDEATNADMLGANLMNLVLPLPSIVNQQFWQQYKLNPRTATDAFYQQSRRVNYIKTREIARNIEFPYASDYVNLQITINLSKPEKDPKAIAAAQKVKSNSYPVCQLCLENEGYAGRLNYPARANHRVIGLTLGDEPWYFQYSPYAYYNEHAIVFAKEHRPMVVSGANIRRLFEFVTLFPDYFIGSNADLPIVGGSILTHDHFQAGRYLMPMAQAPIETAIEIPGIALHAAGIVKWPMSVIRLQDADYGKLVQASELILTRWQQFDYQSQNIVAYTNDGVRHHTVTPIARMHDGLYEIDLVLRDNNTSVQYPDGIFHPHQDVQHIKQENIGLIEVMGLAILPPRLVSEMAAVKAYLLNTSTEVNPIHQAWADELKAQNHHITANNVDTIINQAIGATFERVLTDAGVFKRTPIGRTAFKAFIASLA</sequence>
<reference evidence="13 14" key="1">
    <citation type="submission" date="2021-11" db="EMBL/GenBank/DDBJ databases">
        <authorList>
            <person name="Depoorter E."/>
        </authorList>
    </citation>
    <scope>NUCLEOTIDE SEQUENCE [LARGE SCALE GENOMIC DNA]</scope>
    <source>
        <strain evidence="13 14">LMG 24286</strain>
    </source>
</reference>
<keyword evidence="9 10" id="KW-0119">Carbohydrate metabolism</keyword>
<feature type="domain" description="Galactose-1-phosphate uridyl transferase C-terminal" evidence="12">
    <location>
        <begin position="247"/>
        <end position="440"/>
    </location>
</feature>
<dbReference type="Pfam" id="PF02744">
    <property type="entry name" value="GalP_UDP_tr_C"/>
    <property type="match status" value="1"/>
</dbReference>
<dbReference type="PROSITE" id="PS01163">
    <property type="entry name" value="GAL_P_UDP_TRANSF_II"/>
    <property type="match status" value="1"/>
</dbReference>
<dbReference type="InterPro" id="IPR000766">
    <property type="entry name" value="GalP_uridyl_Trfase_II"/>
</dbReference>
<feature type="domain" description="Galactose-1-phosphate uridyl transferase N-terminal" evidence="11">
    <location>
        <begin position="22"/>
        <end position="230"/>
    </location>
</feature>
<comment type="caution">
    <text evidence="13">The sequence shown here is derived from an EMBL/GenBank/DDBJ whole genome shotgun (WGS) entry which is preliminary data.</text>
</comment>
<keyword evidence="6 10" id="KW-0808">Transferase</keyword>
<dbReference type="InterPro" id="IPR005850">
    <property type="entry name" value="GalP_Utransf_C"/>
</dbReference>
<evidence type="ECO:0000256" key="3">
    <source>
        <dbReference type="ARBA" id="ARBA00004947"/>
    </source>
</evidence>
<evidence type="ECO:0000259" key="12">
    <source>
        <dbReference type="Pfam" id="PF02744"/>
    </source>
</evidence>
<keyword evidence="8 10" id="KW-0299">Galactose metabolism</keyword>
<dbReference type="InterPro" id="IPR023425">
    <property type="entry name" value="GalP_uridyl_Trfase_II_CS"/>
</dbReference>